<dbReference type="Proteomes" id="UP000076643">
    <property type="component" value="Unassembled WGS sequence"/>
</dbReference>
<accession>A0A166WTZ9</accession>
<comment type="caution">
    <text evidence="1">The sequence shown here is derived from an EMBL/GenBank/DDBJ whole genome shotgun (WGS) entry which is preliminary data.</text>
</comment>
<protein>
    <submittedName>
        <fullName evidence="1">Uncharacterized protein</fullName>
    </submittedName>
</protein>
<evidence type="ECO:0000313" key="1">
    <source>
        <dbReference type="EMBL" id="KZN38075.1"/>
    </source>
</evidence>
<dbReference type="AlphaFoldDB" id="A0A166WTZ9"/>
<dbReference type="EMBL" id="AUYB01000102">
    <property type="protein sequence ID" value="KZN38075.1"/>
    <property type="molecule type" value="Genomic_DNA"/>
</dbReference>
<dbReference type="PATRIC" id="fig|1365250.3.peg.2377"/>
<gene>
    <name evidence="1" type="ORF">N475_15720</name>
</gene>
<proteinExistence type="predicted"/>
<name>A0A166WTZ9_9GAMM</name>
<reference evidence="1 2" key="1">
    <citation type="submission" date="2013-07" db="EMBL/GenBank/DDBJ databases">
        <title>Comparative Genomic and Metabolomic Analysis of Twelve Strains of Pseudoalteromonas luteoviolacea.</title>
        <authorList>
            <person name="Vynne N.G."/>
            <person name="Mansson M."/>
            <person name="Gram L."/>
        </authorList>
    </citation>
    <scope>NUCLEOTIDE SEQUENCE [LARGE SCALE GENOMIC DNA]</scope>
    <source>
        <strain evidence="1 2">DSM 6061</strain>
    </source>
</reference>
<keyword evidence="2" id="KW-1185">Reference proteome</keyword>
<sequence length="49" mass="5701">MVTNWAPNKAQNRQNKYAHYCSHHFTNGEINSLLFQQKIGKLTSQVQLL</sequence>
<evidence type="ECO:0000313" key="2">
    <source>
        <dbReference type="Proteomes" id="UP000076643"/>
    </source>
</evidence>
<organism evidence="1 2">
    <name type="scientific">Pseudoalteromonas luteoviolacea DSM 6061</name>
    <dbReference type="NCBI Taxonomy" id="1365250"/>
    <lineage>
        <taxon>Bacteria</taxon>
        <taxon>Pseudomonadati</taxon>
        <taxon>Pseudomonadota</taxon>
        <taxon>Gammaproteobacteria</taxon>
        <taxon>Alteromonadales</taxon>
        <taxon>Pseudoalteromonadaceae</taxon>
        <taxon>Pseudoalteromonas</taxon>
    </lineage>
</organism>